<feature type="transmembrane region" description="Helical" evidence="1">
    <location>
        <begin position="85"/>
        <end position="105"/>
    </location>
</feature>
<evidence type="ECO:0000256" key="1">
    <source>
        <dbReference type="SAM" id="Phobius"/>
    </source>
</evidence>
<dbReference type="AlphaFoldDB" id="A0A7Y3X982"/>
<feature type="transmembrane region" description="Helical" evidence="1">
    <location>
        <begin position="142"/>
        <end position="164"/>
    </location>
</feature>
<feature type="transmembrane region" description="Helical" evidence="1">
    <location>
        <begin position="29"/>
        <end position="47"/>
    </location>
</feature>
<sequence length="223" mass="23892">MANFRTHISVAAVGGAALAFVGCQAQWWPVSQALLIGVLTAFGGILPDIDADRSRSIRLIFSLLSVPALVLGVIVLQGWLSPGALLVACGGIYLLVRYVGSAVFAHLTVHRGVWHSLLAGALCGMAAAAISFQLLVQSAWFAWSHGLAIAVGFVIHLVLDEIYSVDLEGARLKRSFGTALKLADARRPLASLLMLIATLTLAPWLPPWADLWELLHQGSLLWR</sequence>
<reference evidence="2 3" key="1">
    <citation type="submission" date="2020-05" db="EMBL/GenBank/DDBJ databases">
        <authorList>
            <person name="Ruan W."/>
            <person name="Jeon C.O."/>
            <person name="Chun B.H."/>
        </authorList>
    </citation>
    <scope>NUCLEOTIDE SEQUENCE [LARGE SCALE GENOMIC DNA]</scope>
    <source>
        <strain evidence="2 3">TBZ9</strain>
    </source>
</reference>
<keyword evidence="1" id="KW-1133">Transmembrane helix</keyword>
<keyword evidence="1" id="KW-0812">Transmembrane</keyword>
<feature type="transmembrane region" description="Helical" evidence="1">
    <location>
        <begin position="117"/>
        <end position="136"/>
    </location>
</feature>
<dbReference type="PROSITE" id="PS51257">
    <property type="entry name" value="PROKAR_LIPOPROTEIN"/>
    <property type="match status" value="1"/>
</dbReference>
<gene>
    <name evidence="2" type="ORF">HLB35_05825</name>
</gene>
<accession>A0A7Y3X982</accession>
<reference evidence="2 3" key="2">
    <citation type="submission" date="2020-06" db="EMBL/GenBank/DDBJ databases">
        <title>Halomonas songnenensis sp. nov., a moderately halophilic bacterium isolated from saline and alkaline soils.</title>
        <authorList>
            <person name="Jiang J."/>
            <person name="Pan Y."/>
        </authorList>
    </citation>
    <scope>NUCLEOTIDE SEQUENCE [LARGE SCALE GENOMIC DNA]</scope>
    <source>
        <strain evidence="2 3">TBZ9</strain>
    </source>
</reference>
<evidence type="ECO:0000313" key="3">
    <source>
        <dbReference type="Proteomes" id="UP000588806"/>
    </source>
</evidence>
<dbReference type="InterPro" id="IPR007404">
    <property type="entry name" value="YdjM-like"/>
</dbReference>
<feature type="transmembrane region" description="Helical" evidence="1">
    <location>
        <begin position="59"/>
        <end position="79"/>
    </location>
</feature>
<name>A0A7Y3X982_9GAMM</name>
<comment type="caution">
    <text evidence="2">The sequence shown here is derived from an EMBL/GenBank/DDBJ whole genome shotgun (WGS) entry which is preliminary data.</text>
</comment>
<evidence type="ECO:0000313" key="2">
    <source>
        <dbReference type="EMBL" id="NOG31407.1"/>
    </source>
</evidence>
<organism evidence="2 3">
    <name type="scientific">Vreelandella azerica</name>
    <dbReference type="NCBI Taxonomy" id="2732867"/>
    <lineage>
        <taxon>Bacteria</taxon>
        <taxon>Pseudomonadati</taxon>
        <taxon>Pseudomonadota</taxon>
        <taxon>Gammaproteobacteria</taxon>
        <taxon>Oceanospirillales</taxon>
        <taxon>Halomonadaceae</taxon>
        <taxon>Vreelandella</taxon>
    </lineage>
</organism>
<keyword evidence="3" id="KW-1185">Reference proteome</keyword>
<dbReference type="Proteomes" id="UP000588806">
    <property type="component" value="Unassembled WGS sequence"/>
</dbReference>
<dbReference type="Pfam" id="PF04307">
    <property type="entry name" value="YdjM"/>
    <property type="match status" value="1"/>
</dbReference>
<dbReference type="EMBL" id="JABFHI010000002">
    <property type="protein sequence ID" value="NOG31407.1"/>
    <property type="molecule type" value="Genomic_DNA"/>
</dbReference>
<protein>
    <submittedName>
        <fullName evidence="2">Uncharacterized protein</fullName>
    </submittedName>
</protein>
<proteinExistence type="predicted"/>
<feature type="transmembrane region" description="Helical" evidence="1">
    <location>
        <begin position="185"/>
        <end position="205"/>
    </location>
</feature>
<keyword evidence="1" id="KW-0472">Membrane</keyword>
<dbReference type="RefSeq" id="WP_171701862.1">
    <property type="nucleotide sequence ID" value="NZ_JABFHI010000002.1"/>
</dbReference>